<reference evidence="12 13" key="1">
    <citation type="journal article" date="2015" name="Genome Announc.">
        <title>Expanding the biotechnology potential of lactobacilli through comparative genomics of 213 strains and associated genera.</title>
        <authorList>
            <person name="Sun Z."/>
            <person name="Harris H.M."/>
            <person name="McCann A."/>
            <person name="Guo C."/>
            <person name="Argimon S."/>
            <person name="Zhang W."/>
            <person name="Yang X."/>
            <person name="Jeffery I.B."/>
            <person name="Cooney J.C."/>
            <person name="Kagawa T.F."/>
            <person name="Liu W."/>
            <person name="Song Y."/>
            <person name="Salvetti E."/>
            <person name="Wrobel A."/>
            <person name="Rasinkangas P."/>
            <person name="Parkhill J."/>
            <person name="Rea M.C."/>
            <person name="O'Sullivan O."/>
            <person name="Ritari J."/>
            <person name="Douillard F.P."/>
            <person name="Paul Ross R."/>
            <person name="Yang R."/>
            <person name="Briner A.E."/>
            <person name="Felis G.E."/>
            <person name="de Vos W.M."/>
            <person name="Barrangou R."/>
            <person name="Klaenhammer T.R."/>
            <person name="Caufield P.W."/>
            <person name="Cui Y."/>
            <person name="Zhang H."/>
            <person name="O'Toole P.W."/>
        </authorList>
    </citation>
    <scope>NUCLEOTIDE SEQUENCE [LARGE SCALE GENOMIC DNA]</scope>
    <source>
        <strain evidence="12 13">DSM 22697</strain>
    </source>
</reference>
<dbReference type="GO" id="GO:0005525">
    <property type="term" value="F:GTP binding"/>
    <property type="evidence" value="ECO:0007669"/>
    <property type="project" value="UniProtKB-UniRule"/>
</dbReference>
<keyword evidence="13" id="KW-1185">Reference proteome</keyword>
<dbReference type="PANTHER" id="PTHR11649:SF13">
    <property type="entry name" value="ENGB-TYPE G DOMAIN-CONTAINING PROTEIN"/>
    <property type="match status" value="1"/>
</dbReference>
<organism evidence="12 13">
    <name type="scientific">Lacticaseibacillus camelliae DSM 22697 = JCM 13995</name>
    <dbReference type="NCBI Taxonomy" id="1423730"/>
    <lineage>
        <taxon>Bacteria</taxon>
        <taxon>Bacillati</taxon>
        <taxon>Bacillota</taxon>
        <taxon>Bacilli</taxon>
        <taxon>Lactobacillales</taxon>
        <taxon>Lactobacillaceae</taxon>
        <taxon>Lacticaseibacillus</taxon>
    </lineage>
</organism>
<keyword evidence="6" id="KW-0460">Magnesium</keyword>
<dbReference type="Proteomes" id="UP000050865">
    <property type="component" value="Unassembled WGS sequence"/>
</dbReference>
<dbReference type="NCBIfam" id="TIGR03598">
    <property type="entry name" value="GTPase_YsxC"/>
    <property type="match status" value="1"/>
</dbReference>
<evidence type="ECO:0000256" key="3">
    <source>
        <dbReference type="ARBA" id="ARBA00022618"/>
    </source>
</evidence>
<comment type="caution">
    <text evidence="12">The sequence shown here is derived from an EMBL/GenBank/DDBJ whole genome shotgun (WGS) entry which is preliminary data.</text>
</comment>
<dbReference type="GO" id="GO:0000917">
    <property type="term" value="P:division septum assembly"/>
    <property type="evidence" value="ECO:0007669"/>
    <property type="project" value="UniProtKB-KW"/>
</dbReference>
<dbReference type="Pfam" id="PF01926">
    <property type="entry name" value="MMR_HSR1"/>
    <property type="match status" value="1"/>
</dbReference>
<keyword evidence="8 10" id="KW-0717">Septation</keyword>
<evidence type="ECO:0000256" key="10">
    <source>
        <dbReference type="HAMAP-Rule" id="MF_00321"/>
    </source>
</evidence>
<sequence length="200" mass="22415">MKVNNVSLTISAVSAAQYPDTGYPEIVFVGRSNVGKSSLINKLIDRKSMARTSAVPGKTQTLNFYNIEDLLYFVDVPGYGYAKVSKKDRERFAGMIEEYLSTRKPFRGAVQLVDARHTPSEDDVSMYQYLKYFNVDVLVVGTKVDKTSKAKRQTIMRDIKQTLDLNQTDQLVMFSATTGEGKDAVWDWLTKQTGIGGSEQ</sequence>
<evidence type="ECO:0000256" key="2">
    <source>
        <dbReference type="ARBA" id="ARBA00009638"/>
    </source>
</evidence>
<evidence type="ECO:0000256" key="1">
    <source>
        <dbReference type="ARBA" id="ARBA00001946"/>
    </source>
</evidence>
<dbReference type="InterPro" id="IPR019987">
    <property type="entry name" value="GTP-bd_ribosome_bio_YsxC"/>
</dbReference>
<keyword evidence="9 10" id="KW-0131">Cell cycle</keyword>
<evidence type="ECO:0000313" key="13">
    <source>
        <dbReference type="Proteomes" id="UP000050865"/>
    </source>
</evidence>
<name>A0A0R2ER12_9LACO</name>
<gene>
    <name evidence="10" type="primary">engB</name>
    <name evidence="12" type="ORF">FC75_GL000524</name>
</gene>
<dbReference type="PROSITE" id="PS51706">
    <property type="entry name" value="G_ENGB"/>
    <property type="match status" value="1"/>
</dbReference>
<evidence type="ECO:0000256" key="4">
    <source>
        <dbReference type="ARBA" id="ARBA00022723"/>
    </source>
</evidence>
<dbReference type="RefSeq" id="WP_054663146.1">
    <property type="nucleotide sequence ID" value="NZ_AYZJ01000084.1"/>
</dbReference>
<dbReference type="NCBIfam" id="TIGR00231">
    <property type="entry name" value="small_GTP"/>
    <property type="match status" value="1"/>
</dbReference>
<feature type="domain" description="EngB-type G" evidence="11">
    <location>
        <begin position="22"/>
        <end position="195"/>
    </location>
</feature>
<dbReference type="PATRIC" id="fig|1423730.4.peg.545"/>
<dbReference type="SUPFAM" id="SSF52540">
    <property type="entry name" value="P-loop containing nucleoside triphosphate hydrolases"/>
    <property type="match status" value="1"/>
</dbReference>
<evidence type="ECO:0000259" key="11">
    <source>
        <dbReference type="PROSITE" id="PS51706"/>
    </source>
</evidence>
<dbReference type="InterPro" id="IPR030393">
    <property type="entry name" value="G_ENGB_dom"/>
</dbReference>
<dbReference type="GO" id="GO:0005829">
    <property type="term" value="C:cytosol"/>
    <property type="evidence" value="ECO:0007669"/>
    <property type="project" value="TreeGrafter"/>
</dbReference>
<comment type="function">
    <text evidence="10">Necessary for normal cell division and for the maintenance of normal septation.</text>
</comment>
<protein>
    <recommendedName>
        <fullName evidence="10">Probable GTP-binding protein EngB</fullName>
    </recommendedName>
</protein>
<evidence type="ECO:0000313" key="12">
    <source>
        <dbReference type="EMBL" id="KRN18754.1"/>
    </source>
</evidence>
<dbReference type="STRING" id="1423730.FC75_GL000524"/>
<keyword evidence="4" id="KW-0479">Metal-binding</keyword>
<dbReference type="FunFam" id="3.40.50.300:FF:000098">
    <property type="entry name" value="Probable GTP-binding protein EngB"/>
    <property type="match status" value="1"/>
</dbReference>
<dbReference type="AlphaFoldDB" id="A0A0R2ER12"/>
<dbReference type="GO" id="GO:0046872">
    <property type="term" value="F:metal ion binding"/>
    <property type="evidence" value="ECO:0007669"/>
    <property type="project" value="UniProtKB-KW"/>
</dbReference>
<keyword evidence="3 10" id="KW-0132">Cell division</keyword>
<dbReference type="OrthoDB" id="9804921at2"/>
<proteinExistence type="inferred from homology"/>
<dbReference type="PANTHER" id="PTHR11649">
    <property type="entry name" value="MSS1/TRME-RELATED GTP-BINDING PROTEIN"/>
    <property type="match status" value="1"/>
</dbReference>
<dbReference type="CDD" id="cd01876">
    <property type="entry name" value="YihA_EngB"/>
    <property type="match status" value="1"/>
</dbReference>
<accession>A0A0R2ER12</accession>
<dbReference type="InterPro" id="IPR005225">
    <property type="entry name" value="Small_GTP-bd"/>
</dbReference>
<dbReference type="InterPro" id="IPR027417">
    <property type="entry name" value="P-loop_NTPase"/>
</dbReference>
<evidence type="ECO:0000256" key="7">
    <source>
        <dbReference type="ARBA" id="ARBA00023134"/>
    </source>
</evidence>
<keyword evidence="7 10" id="KW-0342">GTP-binding</keyword>
<dbReference type="EMBL" id="AYZJ01000084">
    <property type="protein sequence ID" value="KRN18754.1"/>
    <property type="molecule type" value="Genomic_DNA"/>
</dbReference>
<evidence type="ECO:0000256" key="5">
    <source>
        <dbReference type="ARBA" id="ARBA00022741"/>
    </source>
</evidence>
<dbReference type="PRINTS" id="PR00449">
    <property type="entry name" value="RASTRNSFRMNG"/>
</dbReference>
<evidence type="ECO:0000256" key="9">
    <source>
        <dbReference type="ARBA" id="ARBA00023306"/>
    </source>
</evidence>
<comment type="similarity">
    <text evidence="2 10">Belongs to the TRAFAC class TrmE-Era-EngA-EngB-Septin-like GTPase superfamily. EngB GTPase family.</text>
</comment>
<dbReference type="InterPro" id="IPR006073">
    <property type="entry name" value="GTP-bd"/>
</dbReference>
<keyword evidence="5 10" id="KW-0547">Nucleotide-binding</keyword>
<dbReference type="Gene3D" id="3.40.50.300">
    <property type="entry name" value="P-loop containing nucleotide triphosphate hydrolases"/>
    <property type="match status" value="1"/>
</dbReference>
<evidence type="ECO:0000256" key="6">
    <source>
        <dbReference type="ARBA" id="ARBA00022842"/>
    </source>
</evidence>
<evidence type="ECO:0000256" key="8">
    <source>
        <dbReference type="ARBA" id="ARBA00023210"/>
    </source>
</evidence>
<comment type="cofactor">
    <cofactor evidence="1">
        <name>Mg(2+)</name>
        <dbReference type="ChEBI" id="CHEBI:18420"/>
    </cofactor>
</comment>
<dbReference type="HAMAP" id="MF_00321">
    <property type="entry name" value="GTPase_EngB"/>
    <property type="match status" value="1"/>
</dbReference>